<dbReference type="InterPro" id="IPR043128">
    <property type="entry name" value="Rev_trsase/Diguanyl_cyclase"/>
</dbReference>
<feature type="transmembrane region" description="Helical" evidence="3">
    <location>
        <begin position="6"/>
        <end position="25"/>
    </location>
</feature>
<dbReference type="PANTHER" id="PTHR45138:SF9">
    <property type="entry name" value="DIGUANYLATE CYCLASE DGCM-RELATED"/>
    <property type="match status" value="1"/>
</dbReference>
<keyword evidence="5" id="KW-0548">Nucleotidyltransferase</keyword>
<feature type="transmembrane region" description="Helical" evidence="3">
    <location>
        <begin position="118"/>
        <end position="138"/>
    </location>
</feature>
<feature type="transmembrane region" description="Helical" evidence="3">
    <location>
        <begin position="37"/>
        <end position="56"/>
    </location>
</feature>
<dbReference type="EMBL" id="JBFNXR010000054">
    <property type="protein sequence ID" value="MEW9857026.1"/>
    <property type="molecule type" value="Genomic_DNA"/>
</dbReference>
<sequence>MRFDLLTLYFLAIGTLLLSAGMTAWERHARPERAKELGLLAVGYAALAIGCTLATVRDWWPQPIGAAASNMVMLSGYLVILNGVAALRGRSRRAFSMGLLAVMASLWMTAGVRWSEVLWSYVSAAPIAVACGLTAWEIQRCDKLRHLRSWRIVVAFAAVHGLFYACRAMVLPLLVSAWGASILTVASKVTMYEGVLYSVGLPMALLALIREEAHAKLEKASRTDYLTGLGNRRWFFEEGERVLGRASGGKPCSLLAFDLDHFKTINDRFGHAVGDEVLKLFARVVGGAAGQGPVLARLGGEEFVALLPGVSRERAGSLGSDIAARFATTVVDHVQGVGVAATVSIGLAELGRDGESLTDLLSAADRALYLAKERGRNRIEFARPLTLAAAS</sequence>
<accession>A0ABV3RFZ8</accession>
<keyword evidence="5" id="KW-0808">Transferase</keyword>
<dbReference type="RefSeq" id="WP_367775504.1">
    <property type="nucleotide sequence ID" value="NZ_JBFNXR010000054.1"/>
</dbReference>
<feature type="transmembrane region" description="Helical" evidence="3">
    <location>
        <begin position="94"/>
        <end position="112"/>
    </location>
</feature>
<protein>
    <recommendedName>
        <fullName evidence="1">diguanylate cyclase</fullName>
        <ecNumber evidence="1">2.7.7.65</ecNumber>
    </recommendedName>
</protein>
<keyword evidence="3" id="KW-0472">Membrane</keyword>
<evidence type="ECO:0000256" key="1">
    <source>
        <dbReference type="ARBA" id="ARBA00012528"/>
    </source>
</evidence>
<dbReference type="InterPro" id="IPR000160">
    <property type="entry name" value="GGDEF_dom"/>
</dbReference>
<evidence type="ECO:0000313" key="5">
    <source>
        <dbReference type="EMBL" id="MEW9857026.1"/>
    </source>
</evidence>
<name>A0ABV3RFZ8_9SPHN</name>
<feature type="transmembrane region" description="Helical" evidence="3">
    <location>
        <begin position="190"/>
        <end position="209"/>
    </location>
</feature>
<keyword evidence="3" id="KW-1133">Transmembrane helix</keyword>
<evidence type="ECO:0000313" key="6">
    <source>
        <dbReference type="Proteomes" id="UP001556118"/>
    </source>
</evidence>
<dbReference type="Gene3D" id="3.30.70.270">
    <property type="match status" value="1"/>
</dbReference>
<evidence type="ECO:0000256" key="2">
    <source>
        <dbReference type="ARBA" id="ARBA00034247"/>
    </source>
</evidence>
<dbReference type="SMART" id="SM00267">
    <property type="entry name" value="GGDEF"/>
    <property type="match status" value="1"/>
</dbReference>
<keyword evidence="6" id="KW-1185">Reference proteome</keyword>
<evidence type="ECO:0000256" key="3">
    <source>
        <dbReference type="SAM" id="Phobius"/>
    </source>
</evidence>
<dbReference type="PANTHER" id="PTHR45138">
    <property type="entry name" value="REGULATORY COMPONENTS OF SENSORY TRANSDUCTION SYSTEM"/>
    <property type="match status" value="1"/>
</dbReference>
<dbReference type="EC" id="2.7.7.65" evidence="1"/>
<evidence type="ECO:0000259" key="4">
    <source>
        <dbReference type="PROSITE" id="PS50887"/>
    </source>
</evidence>
<comment type="catalytic activity">
    <reaction evidence="2">
        <text>2 GTP = 3',3'-c-di-GMP + 2 diphosphate</text>
        <dbReference type="Rhea" id="RHEA:24898"/>
        <dbReference type="ChEBI" id="CHEBI:33019"/>
        <dbReference type="ChEBI" id="CHEBI:37565"/>
        <dbReference type="ChEBI" id="CHEBI:58805"/>
        <dbReference type="EC" id="2.7.7.65"/>
    </reaction>
</comment>
<keyword evidence="3" id="KW-0812">Transmembrane</keyword>
<dbReference type="InterPro" id="IPR029787">
    <property type="entry name" value="Nucleotide_cyclase"/>
</dbReference>
<dbReference type="InterPro" id="IPR050469">
    <property type="entry name" value="Diguanylate_Cyclase"/>
</dbReference>
<dbReference type="GO" id="GO:0052621">
    <property type="term" value="F:diguanylate cyclase activity"/>
    <property type="evidence" value="ECO:0007669"/>
    <property type="project" value="UniProtKB-EC"/>
</dbReference>
<dbReference type="NCBIfam" id="TIGR00254">
    <property type="entry name" value="GGDEF"/>
    <property type="match status" value="1"/>
</dbReference>
<proteinExistence type="predicted"/>
<dbReference type="Pfam" id="PF00990">
    <property type="entry name" value="GGDEF"/>
    <property type="match status" value="1"/>
</dbReference>
<gene>
    <name evidence="5" type="ORF">ABUH87_18025</name>
</gene>
<feature type="transmembrane region" description="Helical" evidence="3">
    <location>
        <begin position="150"/>
        <end position="170"/>
    </location>
</feature>
<dbReference type="PROSITE" id="PS50887">
    <property type="entry name" value="GGDEF"/>
    <property type="match status" value="1"/>
</dbReference>
<comment type="caution">
    <text evidence="5">The sequence shown here is derived from an EMBL/GenBank/DDBJ whole genome shotgun (WGS) entry which is preliminary data.</text>
</comment>
<feature type="transmembrane region" description="Helical" evidence="3">
    <location>
        <begin position="68"/>
        <end position="87"/>
    </location>
</feature>
<reference evidence="5 6" key="1">
    <citation type="submission" date="2024-06" db="EMBL/GenBank/DDBJ databases">
        <title>Novosphingobium rhizovicinus M1R2S20.</title>
        <authorList>
            <person name="Sun J.-Q."/>
        </authorList>
    </citation>
    <scope>NUCLEOTIDE SEQUENCE [LARGE SCALE GENOMIC DNA]</scope>
    <source>
        <strain evidence="5 6">M1R2S20</strain>
    </source>
</reference>
<organism evidence="5 6">
    <name type="scientific">Novosphingobium rhizovicinum</name>
    <dbReference type="NCBI Taxonomy" id="3228928"/>
    <lineage>
        <taxon>Bacteria</taxon>
        <taxon>Pseudomonadati</taxon>
        <taxon>Pseudomonadota</taxon>
        <taxon>Alphaproteobacteria</taxon>
        <taxon>Sphingomonadales</taxon>
        <taxon>Sphingomonadaceae</taxon>
        <taxon>Novosphingobium</taxon>
    </lineage>
</organism>
<feature type="domain" description="GGDEF" evidence="4">
    <location>
        <begin position="250"/>
        <end position="384"/>
    </location>
</feature>
<dbReference type="Proteomes" id="UP001556118">
    <property type="component" value="Unassembled WGS sequence"/>
</dbReference>
<dbReference type="SUPFAM" id="SSF55073">
    <property type="entry name" value="Nucleotide cyclase"/>
    <property type="match status" value="1"/>
</dbReference>
<dbReference type="CDD" id="cd01949">
    <property type="entry name" value="GGDEF"/>
    <property type="match status" value="1"/>
</dbReference>